<dbReference type="OrthoDB" id="414075at2759"/>
<dbReference type="InterPro" id="IPR036397">
    <property type="entry name" value="RNaseH_sf"/>
</dbReference>
<evidence type="ECO:0000313" key="2">
    <source>
        <dbReference type="EMBL" id="CAD6197369.1"/>
    </source>
</evidence>
<dbReference type="AlphaFoldDB" id="A0A8S1HND9"/>
<accession>A0A8S1HND9</accession>
<comment type="caution">
    <text evidence="2">The sequence shown here is derived from an EMBL/GenBank/DDBJ whole genome shotgun (WGS) entry which is preliminary data.</text>
</comment>
<dbReference type="SUPFAM" id="SSF53098">
    <property type="entry name" value="Ribonuclease H-like"/>
    <property type="match status" value="1"/>
</dbReference>
<dbReference type="EMBL" id="CAJGYM010000092">
    <property type="protein sequence ID" value="CAD6197369.1"/>
    <property type="molecule type" value="Genomic_DNA"/>
</dbReference>
<dbReference type="InterPro" id="IPR012337">
    <property type="entry name" value="RNaseH-like_sf"/>
</dbReference>
<gene>
    <name evidence="2" type="ORF">CAUJ_LOCUS13278</name>
</gene>
<evidence type="ECO:0000256" key="1">
    <source>
        <dbReference type="ARBA" id="ARBA00008372"/>
    </source>
</evidence>
<reference evidence="2" key="1">
    <citation type="submission" date="2020-10" db="EMBL/GenBank/DDBJ databases">
        <authorList>
            <person name="Kikuchi T."/>
        </authorList>
    </citation>
    <scope>NUCLEOTIDE SEQUENCE</scope>
    <source>
        <strain evidence="2">NKZ352</strain>
    </source>
</reference>
<dbReference type="Gene3D" id="3.30.420.10">
    <property type="entry name" value="Ribonuclease H-like superfamily/Ribonuclease H"/>
    <property type="match status" value="1"/>
</dbReference>
<dbReference type="GO" id="GO:0003676">
    <property type="term" value="F:nucleic acid binding"/>
    <property type="evidence" value="ECO:0007669"/>
    <property type="project" value="InterPro"/>
</dbReference>
<name>A0A8S1HND9_9PELO</name>
<proteinExistence type="inferred from homology"/>
<protein>
    <submittedName>
        <fullName evidence="2">Uncharacterized protein</fullName>
    </submittedName>
</protein>
<sequence>MKDDRSSKEKGSIDQIKAIELNKSANVIAIDLELTGLGFSQDFRDKDINRRYSNLRTTASTRSIISLGVATYKFLDRNLDKRVFEI</sequence>
<dbReference type="Proteomes" id="UP000835052">
    <property type="component" value="Unassembled WGS sequence"/>
</dbReference>
<comment type="similarity">
    <text evidence="1">Belongs to the CAF1 family.</text>
</comment>
<dbReference type="InterPro" id="IPR006941">
    <property type="entry name" value="RNase_CAF1"/>
</dbReference>
<keyword evidence="3" id="KW-1185">Reference proteome</keyword>
<organism evidence="2 3">
    <name type="scientific">Caenorhabditis auriculariae</name>
    <dbReference type="NCBI Taxonomy" id="2777116"/>
    <lineage>
        <taxon>Eukaryota</taxon>
        <taxon>Metazoa</taxon>
        <taxon>Ecdysozoa</taxon>
        <taxon>Nematoda</taxon>
        <taxon>Chromadorea</taxon>
        <taxon>Rhabditida</taxon>
        <taxon>Rhabditina</taxon>
        <taxon>Rhabditomorpha</taxon>
        <taxon>Rhabditoidea</taxon>
        <taxon>Rhabditidae</taxon>
        <taxon>Peloderinae</taxon>
        <taxon>Caenorhabditis</taxon>
    </lineage>
</organism>
<evidence type="ECO:0000313" key="3">
    <source>
        <dbReference type="Proteomes" id="UP000835052"/>
    </source>
</evidence>
<dbReference type="Pfam" id="PF04857">
    <property type="entry name" value="CAF1"/>
    <property type="match status" value="1"/>
</dbReference>